<organism evidence="1 2">
    <name type="scientific">Pyrrhoderma noxium</name>
    <dbReference type="NCBI Taxonomy" id="2282107"/>
    <lineage>
        <taxon>Eukaryota</taxon>
        <taxon>Fungi</taxon>
        <taxon>Dikarya</taxon>
        <taxon>Basidiomycota</taxon>
        <taxon>Agaricomycotina</taxon>
        <taxon>Agaricomycetes</taxon>
        <taxon>Hymenochaetales</taxon>
        <taxon>Hymenochaetaceae</taxon>
        <taxon>Pyrrhoderma</taxon>
    </lineage>
</organism>
<accession>A0A286UA92</accession>
<name>A0A286UA92_9AGAM</name>
<protein>
    <submittedName>
        <fullName evidence="1">Uncharacterized protein</fullName>
    </submittedName>
</protein>
<reference evidence="1 2" key="1">
    <citation type="journal article" date="2017" name="Mol. Ecol.">
        <title>Comparative and population genomic landscape of Phellinus noxius: A hypervariable fungus causing root rot in trees.</title>
        <authorList>
            <person name="Chung C.L."/>
            <person name="Lee T.J."/>
            <person name="Akiba M."/>
            <person name="Lee H.H."/>
            <person name="Kuo T.H."/>
            <person name="Liu D."/>
            <person name="Ke H.M."/>
            <person name="Yokoi T."/>
            <person name="Roa M.B."/>
            <person name="Lu M.J."/>
            <person name="Chang Y.Y."/>
            <person name="Ann P.J."/>
            <person name="Tsai J.N."/>
            <person name="Chen C.Y."/>
            <person name="Tzean S.S."/>
            <person name="Ota Y."/>
            <person name="Hattori T."/>
            <person name="Sahashi N."/>
            <person name="Liou R.F."/>
            <person name="Kikuchi T."/>
            <person name="Tsai I.J."/>
        </authorList>
    </citation>
    <scope>NUCLEOTIDE SEQUENCE [LARGE SCALE GENOMIC DNA]</scope>
    <source>
        <strain evidence="1 2">FFPRI411160</strain>
    </source>
</reference>
<evidence type="ECO:0000313" key="1">
    <source>
        <dbReference type="EMBL" id="PAV16424.1"/>
    </source>
</evidence>
<keyword evidence="2" id="KW-1185">Reference proteome</keyword>
<sequence>MFLCHPPPSLLSSPNPILVRFPQRNDDLELGNQCLRQSLDNSGTYVLNILLQDVHSTPIEWFQQKVYEIQDPAQEPLNSSQYLFNVSAVCTIWLCTDGETFDEASLLEQEFASDFSSRVIVASWI</sequence>
<dbReference type="Proteomes" id="UP000217199">
    <property type="component" value="Unassembled WGS sequence"/>
</dbReference>
<dbReference type="InParanoid" id="A0A286UA92"/>
<proteinExistence type="predicted"/>
<comment type="caution">
    <text evidence="1">The sequence shown here is derived from an EMBL/GenBank/DDBJ whole genome shotgun (WGS) entry which is preliminary data.</text>
</comment>
<evidence type="ECO:0000313" key="2">
    <source>
        <dbReference type="Proteomes" id="UP000217199"/>
    </source>
</evidence>
<dbReference type="AlphaFoldDB" id="A0A286UA92"/>
<gene>
    <name evidence="1" type="ORF">PNOK_0804400</name>
</gene>
<dbReference type="EMBL" id="NBII01000008">
    <property type="protein sequence ID" value="PAV16424.1"/>
    <property type="molecule type" value="Genomic_DNA"/>
</dbReference>